<evidence type="ECO:0000313" key="2">
    <source>
        <dbReference type="EMBL" id="OMP09538.1"/>
    </source>
</evidence>
<dbReference type="AlphaFoldDB" id="A0A1R3KR81"/>
<name>A0A1R3KR81_9ROSI</name>
<feature type="region of interest" description="Disordered" evidence="1">
    <location>
        <begin position="40"/>
        <end position="67"/>
    </location>
</feature>
<accession>A0A1R3KR81</accession>
<organism evidence="2 3">
    <name type="scientific">Corchorus olitorius</name>
    <dbReference type="NCBI Taxonomy" id="93759"/>
    <lineage>
        <taxon>Eukaryota</taxon>
        <taxon>Viridiplantae</taxon>
        <taxon>Streptophyta</taxon>
        <taxon>Embryophyta</taxon>
        <taxon>Tracheophyta</taxon>
        <taxon>Spermatophyta</taxon>
        <taxon>Magnoliopsida</taxon>
        <taxon>eudicotyledons</taxon>
        <taxon>Gunneridae</taxon>
        <taxon>Pentapetalae</taxon>
        <taxon>rosids</taxon>
        <taxon>malvids</taxon>
        <taxon>Malvales</taxon>
        <taxon>Malvaceae</taxon>
        <taxon>Grewioideae</taxon>
        <taxon>Apeibeae</taxon>
        <taxon>Corchorus</taxon>
    </lineage>
</organism>
<reference evidence="3" key="1">
    <citation type="submission" date="2013-09" db="EMBL/GenBank/DDBJ databases">
        <title>Corchorus olitorius genome sequencing.</title>
        <authorList>
            <person name="Alam M."/>
            <person name="Haque M.S."/>
            <person name="Islam M.S."/>
            <person name="Emdad E.M."/>
            <person name="Islam M.M."/>
            <person name="Ahmed B."/>
            <person name="Halim A."/>
            <person name="Hossen Q.M.M."/>
            <person name="Hossain M.Z."/>
            <person name="Ahmed R."/>
            <person name="Khan M.M."/>
            <person name="Islam R."/>
            <person name="Rashid M.M."/>
            <person name="Khan S.A."/>
            <person name="Rahman M.S."/>
            <person name="Alam M."/>
            <person name="Yahiya A.S."/>
            <person name="Khan M.S."/>
            <person name="Azam M.S."/>
            <person name="Haque T."/>
            <person name="Lashkar M.Z.H."/>
            <person name="Akhand A.I."/>
            <person name="Morshed G."/>
            <person name="Roy S."/>
            <person name="Uddin K.S."/>
            <person name="Rabeya T."/>
            <person name="Hossain A.S."/>
            <person name="Chowdhury A."/>
            <person name="Snigdha A.R."/>
            <person name="Mortoza M.S."/>
            <person name="Matin S.A."/>
            <person name="Hoque S.M.E."/>
            <person name="Islam M.K."/>
            <person name="Roy D.K."/>
            <person name="Haider R."/>
            <person name="Moosa M.M."/>
            <person name="Elias S.M."/>
            <person name="Hasan A.M."/>
            <person name="Jahan S."/>
            <person name="Shafiuddin M."/>
            <person name="Mahmood N."/>
            <person name="Shommy N.S."/>
        </authorList>
    </citation>
    <scope>NUCLEOTIDE SEQUENCE [LARGE SCALE GENOMIC DNA]</scope>
    <source>
        <strain evidence="3">cv. O-4</strain>
    </source>
</reference>
<dbReference type="EMBL" id="AWUE01012329">
    <property type="protein sequence ID" value="OMP09538.1"/>
    <property type="molecule type" value="Genomic_DNA"/>
</dbReference>
<evidence type="ECO:0000313" key="3">
    <source>
        <dbReference type="Proteomes" id="UP000187203"/>
    </source>
</evidence>
<evidence type="ECO:0000256" key="1">
    <source>
        <dbReference type="SAM" id="MobiDB-lite"/>
    </source>
</evidence>
<comment type="caution">
    <text evidence="2">The sequence shown here is derived from an EMBL/GenBank/DDBJ whole genome shotgun (WGS) entry which is preliminary data.</text>
</comment>
<gene>
    <name evidence="2" type="ORF">COLO4_05380</name>
</gene>
<proteinExistence type="predicted"/>
<keyword evidence="3" id="KW-1185">Reference proteome</keyword>
<dbReference type="Proteomes" id="UP000187203">
    <property type="component" value="Unassembled WGS sequence"/>
</dbReference>
<protein>
    <submittedName>
        <fullName evidence="2">Uncharacterized protein</fullName>
    </submittedName>
</protein>
<sequence length="85" mass="9418">MVPEIVLRIVGSGRGFVQNLKTLALILILSSSFKPPPPLWFPQPRHRHSSPHRNPDDPPMNPKISREPPLAVPISDLTLISLNDG</sequence>